<name>A0A7J7MKD1_9MAGN</name>
<keyword evidence="3" id="KW-1185">Reference proteome</keyword>
<reference evidence="2 3" key="1">
    <citation type="journal article" date="2020" name="IScience">
        <title>Genome Sequencing of the Endangered Kingdonia uniflora (Circaeasteraceae, Ranunculales) Reveals Potential Mechanisms of Evolutionary Specialization.</title>
        <authorList>
            <person name="Sun Y."/>
            <person name="Deng T."/>
            <person name="Zhang A."/>
            <person name="Moore M.J."/>
            <person name="Landis J.B."/>
            <person name="Lin N."/>
            <person name="Zhang H."/>
            <person name="Zhang X."/>
            <person name="Huang J."/>
            <person name="Zhang X."/>
            <person name="Sun H."/>
            <person name="Wang H."/>
        </authorList>
    </citation>
    <scope>NUCLEOTIDE SEQUENCE [LARGE SCALE GENOMIC DNA]</scope>
    <source>
        <strain evidence="2">TB1705</strain>
        <tissue evidence="2">Leaf</tissue>
    </source>
</reference>
<feature type="domain" description="25S rRNA (uridine-N(3))-methyltransferase BMT5-like" evidence="1">
    <location>
        <begin position="2"/>
        <end position="67"/>
    </location>
</feature>
<evidence type="ECO:0000313" key="2">
    <source>
        <dbReference type="EMBL" id="KAF6155336.1"/>
    </source>
</evidence>
<dbReference type="GO" id="GO:0005737">
    <property type="term" value="C:cytoplasm"/>
    <property type="evidence" value="ECO:0007669"/>
    <property type="project" value="TreeGrafter"/>
</dbReference>
<accession>A0A7J7MKD1</accession>
<dbReference type="OrthoDB" id="273345at2759"/>
<dbReference type="Proteomes" id="UP000541444">
    <property type="component" value="Unassembled WGS sequence"/>
</dbReference>
<gene>
    <name evidence="2" type="ORF">GIB67_019862</name>
</gene>
<dbReference type="AlphaFoldDB" id="A0A7J7MKD1"/>
<dbReference type="InterPro" id="IPR019446">
    <property type="entry name" value="BMT5-like"/>
</dbReference>
<dbReference type="GO" id="GO:0070475">
    <property type="term" value="P:rRNA base methylation"/>
    <property type="evidence" value="ECO:0007669"/>
    <property type="project" value="InterPro"/>
</dbReference>
<organism evidence="2 3">
    <name type="scientific">Kingdonia uniflora</name>
    <dbReference type="NCBI Taxonomy" id="39325"/>
    <lineage>
        <taxon>Eukaryota</taxon>
        <taxon>Viridiplantae</taxon>
        <taxon>Streptophyta</taxon>
        <taxon>Embryophyta</taxon>
        <taxon>Tracheophyta</taxon>
        <taxon>Spermatophyta</taxon>
        <taxon>Magnoliopsida</taxon>
        <taxon>Ranunculales</taxon>
        <taxon>Circaeasteraceae</taxon>
        <taxon>Kingdonia</taxon>
    </lineage>
</organism>
<comment type="caution">
    <text evidence="2">The sequence shown here is derived from an EMBL/GenBank/DDBJ whole genome shotgun (WGS) entry which is preliminary data.</text>
</comment>
<dbReference type="EMBL" id="JACGCM010001428">
    <property type="protein sequence ID" value="KAF6155336.1"/>
    <property type="molecule type" value="Genomic_DNA"/>
</dbReference>
<dbReference type="PANTHER" id="PTHR11538:SF63">
    <property type="entry name" value="25S RRNA (URIDINE-N(3))-METHYLTRANSFERASE BMT5-LIKE DOMAIN-CONTAINING PROTEIN"/>
    <property type="match status" value="1"/>
</dbReference>
<sequence>MNKQLVKGFMKNAKVLLRRKGEIHISHKVGGPYNKWKLMKKTAKIGLILHECVAFRKDKYPSYGNKRAHGNSADLPFYLGECNTYKFKLKIIKYVERGMGVVSLTISNAATEAGSHIVIDAEALSTLPYRTMSVEGTSQDGIEEQSRLPNSYFGSIFSTLLPRTMAKLEPPEGCTFLDGLDISLLLFKPALLYIRDELVELKATTILQKHVQNLSKTKAEGGNKKEVEKEAMELLPITGEVLNTGRELEEMPKVRVKQPISESFGTYFHQAENVSAQPAAGVGMSGHADIDE</sequence>
<dbReference type="PANTHER" id="PTHR11538">
    <property type="entry name" value="PHENYLALANYL-TRNA SYNTHETASE"/>
    <property type="match status" value="1"/>
</dbReference>
<protein>
    <recommendedName>
        <fullName evidence="1">25S rRNA (uridine-N(3))-methyltransferase BMT5-like domain-containing protein</fullName>
    </recommendedName>
</protein>
<dbReference type="GO" id="GO:0070042">
    <property type="term" value="F:rRNA (uridine-N3-)-methyltransferase activity"/>
    <property type="evidence" value="ECO:0007669"/>
    <property type="project" value="InterPro"/>
</dbReference>
<evidence type="ECO:0000259" key="1">
    <source>
        <dbReference type="Pfam" id="PF10354"/>
    </source>
</evidence>
<dbReference type="Pfam" id="PF10354">
    <property type="entry name" value="BMT5-like"/>
    <property type="match status" value="1"/>
</dbReference>
<proteinExistence type="predicted"/>
<evidence type="ECO:0000313" key="3">
    <source>
        <dbReference type="Proteomes" id="UP000541444"/>
    </source>
</evidence>